<dbReference type="GO" id="GO:0005829">
    <property type="term" value="C:cytosol"/>
    <property type="evidence" value="ECO:0000318"/>
    <property type="project" value="GO_Central"/>
</dbReference>
<protein>
    <submittedName>
        <fullName evidence="2">RecQ-mediated genome instability protein 2-like</fullName>
    </submittedName>
</protein>
<dbReference type="Pfam" id="PF16100">
    <property type="entry name" value="RMI2"/>
    <property type="match status" value="1"/>
</dbReference>
<dbReference type="OrthoDB" id="10024265at2759"/>
<gene>
    <name evidence="2" type="primary">LOC118431867</name>
</gene>
<dbReference type="GO" id="GO:0033045">
    <property type="term" value="P:regulation of sister chromatid segregation"/>
    <property type="evidence" value="ECO:0000318"/>
    <property type="project" value="GO_Central"/>
</dbReference>
<evidence type="ECO:0000313" key="2">
    <source>
        <dbReference type="RefSeq" id="XP_035699167.1"/>
    </source>
</evidence>
<dbReference type="GO" id="GO:0043007">
    <property type="term" value="P:maintenance of rDNA"/>
    <property type="evidence" value="ECO:0000318"/>
    <property type="project" value="GO_Central"/>
</dbReference>
<dbReference type="KEGG" id="bfo:118431867"/>
<reference evidence="2" key="2">
    <citation type="submission" date="2025-08" db="UniProtKB">
        <authorList>
            <consortium name="RefSeq"/>
        </authorList>
    </citation>
    <scope>IDENTIFICATION</scope>
    <source>
        <strain evidence="2">S238N-H82</strain>
        <tissue evidence="2">Testes</tissue>
    </source>
</reference>
<keyword evidence="1" id="KW-1185">Reference proteome</keyword>
<dbReference type="OMA" id="RVSLVWM"/>
<dbReference type="PANTHER" id="PTHR33962">
    <property type="entry name" value="RECQ-MEDIATED GENOME INSTABILITY PROTEIN 2 RMI2"/>
    <property type="match status" value="1"/>
</dbReference>
<reference evidence="1" key="1">
    <citation type="journal article" date="2020" name="Nat. Ecol. Evol.">
        <title>Deeply conserved synteny resolves early events in vertebrate evolution.</title>
        <authorList>
            <person name="Simakov O."/>
            <person name="Marletaz F."/>
            <person name="Yue J.X."/>
            <person name="O'Connell B."/>
            <person name="Jenkins J."/>
            <person name="Brandt A."/>
            <person name="Calef R."/>
            <person name="Tung C.H."/>
            <person name="Huang T.K."/>
            <person name="Schmutz J."/>
            <person name="Satoh N."/>
            <person name="Yu J.K."/>
            <person name="Putnam N.H."/>
            <person name="Green R.E."/>
            <person name="Rokhsar D.S."/>
        </authorList>
    </citation>
    <scope>NUCLEOTIDE SEQUENCE [LARGE SCALE GENOMIC DNA]</scope>
    <source>
        <strain evidence="1">S238N-H82</strain>
    </source>
</reference>
<dbReference type="InterPro" id="IPR032245">
    <property type="entry name" value="RMI2"/>
</dbReference>
<dbReference type="InterPro" id="IPR012340">
    <property type="entry name" value="NA-bd_OB-fold"/>
</dbReference>
<proteinExistence type="predicted"/>
<dbReference type="AlphaFoldDB" id="A0A9J7NAL7"/>
<evidence type="ECO:0000313" key="1">
    <source>
        <dbReference type="Proteomes" id="UP000001554"/>
    </source>
</evidence>
<dbReference type="GO" id="GO:2000042">
    <property type="term" value="P:negative regulation of double-strand break repair via homologous recombination"/>
    <property type="evidence" value="ECO:0000318"/>
    <property type="project" value="GO_Central"/>
</dbReference>
<dbReference type="Gene3D" id="2.40.50.140">
    <property type="entry name" value="Nucleic acid-binding proteins"/>
    <property type="match status" value="1"/>
</dbReference>
<sequence length="145" mass="15970">MGEKWKVPARKLFISQLAGGTQLAPGTSNSVGAAGTTLWHVQLNPISTKAWDVNLVWVQGTVVDCDVAGDWLTMDDGQGMAKVEQINSIPKARKNFDKGMYVMVVGYVLQCGTRPVLKAVKVQDLTNHVNHKVMWSLEVTDLQKY</sequence>
<dbReference type="GeneID" id="118431867"/>
<dbReference type="GO" id="GO:0016607">
    <property type="term" value="C:nuclear speck"/>
    <property type="evidence" value="ECO:0000318"/>
    <property type="project" value="GO_Central"/>
</dbReference>
<dbReference type="RefSeq" id="XP_035699167.1">
    <property type="nucleotide sequence ID" value="XM_035843274.1"/>
</dbReference>
<dbReference type="GO" id="GO:0006281">
    <property type="term" value="P:DNA repair"/>
    <property type="evidence" value="ECO:0000318"/>
    <property type="project" value="GO_Central"/>
</dbReference>
<name>A0A9J7NAL7_BRAFL</name>
<organism evidence="1 2">
    <name type="scientific">Branchiostoma floridae</name>
    <name type="common">Florida lancelet</name>
    <name type="synonym">Amphioxus</name>
    <dbReference type="NCBI Taxonomy" id="7739"/>
    <lineage>
        <taxon>Eukaryota</taxon>
        <taxon>Metazoa</taxon>
        <taxon>Chordata</taxon>
        <taxon>Cephalochordata</taxon>
        <taxon>Leptocardii</taxon>
        <taxon>Amphioxiformes</taxon>
        <taxon>Branchiostomatidae</taxon>
        <taxon>Branchiostoma</taxon>
    </lineage>
</organism>
<dbReference type="PANTHER" id="PTHR33962:SF1">
    <property type="entry name" value="RECQ-MEDIATED GENOME INSTABILITY PROTEIN 2"/>
    <property type="match status" value="1"/>
</dbReference>
<dbReference type="Proteomes" id="UP000001554">
    <property type="component" value="Chromosome 15"/>
</dbReference>
<accession>A0A9J7NAL7</accession>